<feature type="region of interest" description="Disordered" evidence="1">
    <location>
        <begin position="144"/>
        <end position="182"/>
    </location>
</feature>
<dbReference type="AlphaFoldDB" id="A0A6P8KAD7"/>
<evidence type="ECO:0000313" key="3">
    <source>
        <dbReference type="RefSeq" id="XP_033165783.1"/>
    </source>
</evidence>
<organism evidence="2 3">
    <name type="scientific">Drosophila mauritiana</name>
    <name type="common">Fruit fly</name>
    <dbReference type="NCBI Taxonomy" id="7226"/>
    <lineage>
        <taxon>Eukaryota</taxon>
        <taxon>Metazoa</taxon>
        <taxon>Ecdysozoa</taxon>
        <taxon>Arthropoda</taxon>
        <taxon>Hexapoda</taxon>
        <taxon>Insecta</taxon>
        <taxon>Pterygota</taxon>
        <taxon>Neoptera</taxon>
        <taxon>Endopterygota</taxon>
        <taxon>Diptera</taxon>
        <taxon>Brachycera</taxon>
        <taxon>Muscomorpha</taxon>
        <taxon>Ephydroidea</taxon>
        <taxon>Drosophilidae</taxon>
        <taxon>Drosophila</taxon>
        <taxon>Sophophora</taxon>
    </lineage>
</organism>
<protein>
    <submittedName>
        <fullName evidence="3">Uncharacterized protein LOC117144602</fullName>
    </submittedName>
</protein>
<keyword evidence="2" id="KW-1185">Reference proteome</keyword>
<gene>
    <name evidence="3" type="primary">LOC117144602</name>
</gene>
<feature type="region of interest" description="Disordered" evidence="1">
    <location>
        <begin position="87"/>
        <end position="110"/>
    </location>
</feature>
<feature type="region of interest" description="Disordered" evidence="1">
    <location>
        <begin position="1"/>
        <end position="41"/>
    </location>
</feature>
<dbReference type="SMR" id="A0A6P8KAD7"/>
<proteinExistence type="predicted"/>
<evidence type="ECO:0000256" key="1">
    <source>
        <dbReference type="SAM" id="MobiDB-lite"/>
    </source>
</evidence>
<dbReference type="GeneID" id="117144602"/>
<dbReference type="CTD" id="85457"/>
<name>A0A6P8KAD7_DROMA</name>
<accession>A0A6P8KAD7</accession>
<feature type="compositionally biased region" description="Low complexity" evidence="1">
    <location>
        <begin position="22"/>
        <end position="41"/>
    </location>
</feature>
<reference evidence="3" key="1">
    <citation type="submission" date="2025-08" db="UniProtKB">
        <authorList>
            <consortium name="RefSeq"/>
        </authorList>
    </citation>
    <scope>IDENTIFICATION</scope>
    <source>
        <strain evidence="3">Mau12</strain>
        <tissue evidence="3">Whole Body</tissue>
    </source>
</reference>
<evidence type="ECO:0000313" key="2">
    <source>
        <dbReference type="Proteomes" id="UP000515162"/>
    </source>
</evidence>
<dbReference type="RefSeq" id="XP_033165783.1">
    <property type="nucleotide sequence ID" value="XM_033309892.1"/>
</dbReference>
<feature type="compositionally biased region" description="Polar residues" evidence="1">
    <location>
        <begin position="144"/>
        <end position="157"/>
    </location>
</feature>
<feature type="compositionally biased region" description="Polar residues" evidence="1">
    <location>
        <begin position="91"/>
        <end position="100"/>
    </location>
</feature>
<sequence>MAPTICSEKKQLRETRRHHGVATAAISSASATASAASSSSSLSVGSTSAAAATQASSVLNHVAKGSMNSMSRRRPARLQRRMPHILARVASFSTDTSSGVETEVEMDSEQRMQLNEDRYSDARIQGLQQQPHSSSDNIKTVLQPTTASGYSSKQNRSARAKNCDREVPLQIEDDHDGDSGYEYSQDPIKEQHLYHQNSEGLLSIAIKTIKLVQRNKLLQKRLAQLQLETSEFIASVLANPENRQFRDKMSPKAEAKVSNMLLRH</sequence>
<dbReference type="Proteomes" id="UP000515162">
    <property type="component" value="Chromosome 3R"/>
</dbReference>